<sequence length="60" mass="6872">MRQKNYPQAGWPYVICPCSHGNIRMSRCTRKLAHKIVLRIGCDILGCSMQAKKFISNGYK</sequence>
<reference evidence="1" key="2">
    <citation type="journal article" date="2015" name="Data Brief">
        <title>Shoot transcriptome of the giant reed, Arundo donax.</title>
        <authorList>
            <person name="Barrero R.A."/>
            <person name="Guerrero F.D."/>
            <person name="Moolhuijzen P."/>
            <person name="Goolsby J.A."/>
            <person name="Tidwell J."/>
            <person name="Bellgard S.E."/>
            <person name="Bellgard M.I."/>
        </authorList>
    </citation>
    <scope>NUCLEOTIDE SEQUENCE</scope>
    <source>
        <tissue evidence="1">Shoot tissue taken approximately 20 cm above the soil surface</tissue>
    </source>
</reference>
<reference evidence="1" key="1">
    <citation type="submission" date="2014-09" db="EMBL/GenBank/DDBJ databases">
        <authorList>
            <person name="Magalhaes I.L.F."/>
            <person name="Oliveira U."/>
            <person name="Santos F.R."/>
            <person name="Vidigal T.H.D.A."/>
            <person name="Brescovit A.D."/>
            <person name="Santos A.J."/>
        </authorList>
    </citation>
    <scope>NUCLEOTIDE SEQUENCE</scope>
    <source>
        <tissue evidence="1">Shoot tissue taken approximately 20 cm above the soil surface</tissue>
    </source>
</reference>
<accession>A0A0A9FBV8</accession>
<dbReference type="AlphaFoldDB" id="A0A0A9FBV8"/>
<organism evidence="1">
    <name type="scientific">Arundo donax</name>
    <name type="common">Giant reed</name>
    <name type="synonym">Donax arundinaceus</name>
    <dbReference type="NCBI Taxonomy" id="35708"/>
    <lineage>
        <taxon>Eukaryota</taxon>
        <taxon>Viridiplantae</taxon>
        <taxon>Streptophyta</taxon>
        <taxon>Embryophyta</taxon>
        <taxon>Tracheophyta</taxon>
        <taxon>Spermatophyta</taxon>
        <taxon>Magnoliopsida</taxon>
        <taxon>Liliopsida</taxon>
        <taxon>Poales</taxon>
        <taxon>Poaceae</taxon>
        <taxon>PACMAD clade</taxon>
        <taxon>Arundinoideae</taxon>
        <taxon>Arundineae</taxon>
        <taxon>Arundo</taxon>
    </lineage>
</organism>
<evidence type="ECO:0000313" key="1">
    <source>
        <dbReference type="EMBL" id="JAE08694.1"/>
    </source>
</evidence>
<name>A0A0A9FBV8_ARUDO</name>
<proteinExistence type="predicted"/>
<dbReference type="EMBL" id="GBRH01189202">
    <property type="protein sequence ID" value="JAE08694.1"/>
    <property type="molecule type" value="Transcribed_RNA"/>
</dbReference>
<protein>
    <submittedName>
        <fullName evidence="1">Uncharacterized protein</fullName>
    </submittedName>
</protein>